<dbReference type="InterPro" id="IPR027417">
    <property type="entry name" value="P-loop_NTPase"/>
</dbReference>
<dbReference type="PANTHER" id="PTHR32114:SF2">
    <property type="entry name" value="ABC TRANSPORTER ABCH.3"/>
    <property type="match status" value="1"/>
</dbReference>
<evidence type="ECO:0000313" key="1">
    <source>
        <dbReference type="EMBL" id="XDJ14851.1"/>
    </source>
</evidence>
<reference evidence="1" key="1">
    <citation type="submission" date="2024-07" db="EMBL/GenBank/DDBJ databases">
        <authorList>
            <person name="Bringhurst R.M."/>
            <person name="Homer T.E."/>
        </authorList>
    </citation>
    <scope>NUCLEOTIDE SEQUENCE</scope>
</reference>
<dbReference type="Gene3D" id="3.40.50.300">
    <property type="entry name" value="P-loop containing nucleotide triphosphate hydrolases"/>
    <property type="match status" value="2"/>
</dbReference>
<name>A0AB39CDB9_9VIRU</name>
<keyword evidence="1" id="KW-0255">Endonuclease</keyword>
<dbReference type="EMBL" id="PQ015378">
    <property type="protein sequence ID" value="XDJ14851.1"/>
    <property type="molecule type" value="Genomic_DNA"/>
</dbReference>
<organism evidence="1">
    <name type="scientific">Pseudomonas phage RVTF4</name>
    <dbReference type="NCBI Taxonomy" id="3236931"/>
    <lineage>
        <taxon>Viruses</taxon>
    </lineage>
</organism>
<dbReference type="PANTHER" id="PTHR32114">
    <property type="entry name" value="ABC TRANSPORTER ABCH.3"/>
    <property type="match status" value="1"/>
</dbReference>
<dbReference type="GO" id="GO:0004519">
    <property type="term" value="F:endonuclease activity"/>
    <property type="evidence" value="ECO:0007669"/>
    <property type="project" value="UniProtKB-KW"/>
</dbReference>
<proteinExistence type="predicted"/>
<keyword evidence="1" id="KW-0378">Hydrolase</keyword>
<sequence>MLANIQSLEWTPTKNLMMIIGKNGCGKSSLLAELSPLPSHHTQFEKGGSKTVHCTYKGCTYELVSTYDKGTGHHSFKRDGEELNEGRTYQVQLDLVSQEFNGLNDDVQDILTGRTKFSQLPVNKRRDWLTKMSPVDLGYAFHLLAKVNEAGKAQKNVVDHLTKRLSNENIDMIDASEMTRLKQERERLTARVNDLFRHRNPATKQGWAHVHAAKDELNAIMHDAKILLRQYPRLTDSVRVKDKGEFADLSNERLSKVKASQAVIDRLIEELEMVKATAPEQVEKVSPEDIQELRDRLREHQDSVAQSKARCESYCGPYPLSPVGLFGDPRAKLEDAFNRGYEIILTIPDNATGEYSTARAREVREKLAADKTKLRSIEEFIAATMKRIATLKGCDHVQCPNCSHTFVPGVDPLDIPRFEEKLRAASAAESSVQTEIQQAEEYLERFTHYAGFVNTFQQIARDHRDYDAVWSRLVGDGGLYRNPRNAGTDFIAWHSAQAALVEAEIHIEHAKRIEARLAVIDAIDFDAAGFMQQRAAKLEEEITEIIMRQTVMQDEALRYTRSGAEVEKYIQEVTRLVESYEQWRTRSIAHAEWLMDQAFSSEIDETHQRLAVVGNQLREAERRDTEIKLLEETVDDAADAHKDFQLLAKALSPKGGLIGQYLLGFLQGVTQIVNAVVDELWTYPMEVLPSKMDRDDLDYKFPLRVANGAVEAADIDLGSDSQREVVNHAFQMAIMRFMGFEDFPLHLDEFGRTFDEQHRANLVPYVSRLIELGTCQQIFYISHFESTHGAFNQAEFAVLDPTNITVPEHYNKNVVIK</sequence>
<accession>A0AB39CDB9</accession>
<dbReference type="SUPFAM" id="SSF52540">
    <property type="entry name" value="P-loop containing nucleoside triphosphate hydrolases"/>
    <property type="match status" value="1"/>
</dbReference>
<keyword evidence="1" id="KW-0540">Nuclease</keyword>
<protein>
    <submittedName>
        <fullName evidence="1">SbcC-like subunit of palindrome specific endonuclease</fullName>
    </submittedName>
</protein>